<sequence length="355" mass="41074">MRTGHTIDQSVCLQKETLKVLGNPANMDWLIQPLQACVQSKNEGQVSLNREKRKSSDKVILLNCLDDCFGHVFTKLWNACFIPEGYDLIVVIPQQCAWMVPQEVAEIWAVPVTVSQIGKGLGKFDDQIKRALEDFSEVLLHPGYVHLDHLKVPLEKVLKLKRFSLPDFLVKTPRIGIVLREDRFWLNSRFLEFLFLVCKKTGTLEKYKFIFLRRQRRLVLQLNQVLEKHFPDLEFYVSGLGTSGDYPAYIQDLRVDEIISENELSRNQIYAETQLVIGVHGSHLLVPTGLAAGYVNINPRYKTAHWVEDTILPYTGRMQHFLGRKLDQFSSPQLVAHHIIRIFDDFEYVQKRLNE</sequence>
<evidence type="ECO:0000313" key="1">
    <source>
        <dbReference type="EMBL" id="PRY86954.1"/>
    </source>
</evidence>
<evidence type="ECO:0000313" key="2">
    <source>
        <dbReference type="Proteomes" id="UP000238157"/>
    </source>
</evidence>
<name>A0A2T0WKC0_9BACT</name>
<reference evidence="1 2" key="1">
    <citation type="submission" date="2018-03" db="EMBL/GenBank/DDBJ databases">
        <title>Genomic Encyclopedia of Archaeal and Bacterial Type Strains, Phase II (KMG-II): from individual species to whole genera.</title>
        <authorList>
            <person name="Goeker M."/>
        </authorList>
    </citation>
    <scope>NUCLEOTIDE SEQUENCE [LARGE SCALE GENOMIC DNA]</scope>
    <source>
        <strain evidence="1 2">DSM 27929</strain>
    </source>
</reference>
<comment type="caution">
    <text evidence="1">The sequence shown here is derived from an EMBL/GenBank/DDBJ whole genome shotgun (WGS) entry which is preliminary data.</text>
</comment>
<accession>A0A2T0WKC0</accession>
<dbReference type="EMBL" id="PVTR01000007">
    <property type="protein sequence ID" value="PRY86954.1"/>
    <property type="molecule type" value="Genomic_DNA"/>
</dbReference>
<dbReference type="Proteomes" id="UP000238157">
    <property type="component" value="Unassembled WGS sequence"/>
</dbReference>
<keyword evidence="2" id="KW-1185">Reference proteome</keyword>
<gene>
    <name evidence="1" type="ORF">CLW00_10722</name>
</gene>
<proteinExistence type="predicted"/>
<protein>
    <submittedName>
        <fullName evidence="1">Uncharacterized protein</fullName>
    </submittedName>
</protein>
<organism evidence="1 2">
    <name type="scientific">Mongoliibacter ruber</name>
    <dbReference type="NCBI Taxonomy" id="1750599"/>
    <lineage>
        <taxon>Bacteria</taxon>
        <taxon>Pseudomonadati</taxon>
        <taxon>Bacteroidota</taxon>
        <taxon>Cytophagia</taxon>
        <taxon>Cytophagales</taxon>
        <taxon>Cyclobacteriaceae</taxon>
        <taxon>Mongoliibacter</taxon>
    </lineage>
</organism>
<dbReference type="AlphaFoldDB" id="A0A2T0WKC0"/>